<dbReference type="InterPro" id="IPR000845">
    <property type="entry name" value="Nucleoside_phosphorylase_d"/>
</dbReference>
<dbReference type="Pfam" id="PF01048">
    <property type="entry name" value="PNP_UDP_1"/>
    <property type="match status" value="1"/>
</dbReference>
<gene>
    <name evidence="2" type="ORF">LAMO00422_LOCUS24137</name>
</gene>
<dbReference type="InterPro" id="IPR036020">
    <property type="entry name" value="WW_dom_sf"/>
</dbReference>
<name>A0A7S0DTN9_9EUKA</name>
<dbReference type="PROSITE" id="PS50020">
    <property type="entry name" value="WW_DOMAIN_2"/>
    <property type="match status" value="1"/>
</dbReference>
<proteinExistence type="predicted"/>
<dbReference type="GO" id="GO:0008782">
    <property type="term" value="F:adenosylhomocysteine nucleosidase activity"/>
    <property type="evidence" value="ECO:0007669"/>
    <property type="project" value="TreeGrafter"/>
</dbReference>
<dbReference type="AlphaFoldDB" id="A0A7S0DTN9"/>
<dbReference type="CDD" id="cd09008">
    <property type="entry name" value="MTAN"/>
    <property type="match status" value="1"/>
</dbReference>
<dbReference type="GO" id="GO:0009116">
    <property type="term" value="P:nucleoside metabolic process"/>
    <property type="evidence" value="ECO:0007669"/>
    <property type="project" value="InterPro"/>
</dbReference>
<accession>A0A7S0DTN9</accession>
<organism evidence="2">
    <name type="scientific">Amorphochlora amoebiformis</name>
    <dbReference type="NCBI Taxonomy" id="1561963"/>
    <lineage>
        <taxon>Eukaryota</taxon>
        <taxon>Sar</taxon>
        <taxon>Rhizaria</taxon>
        <taxon>Cercozoa</taxon>
        <taxon>Chlorarachniophyceae</taxon>
        <taxon>Amorphochlora</taxon>
    </lineage>
</organism>
<feature type="domain" description="WW" evidence="1">
    <location>
        <begin position="40"/>
        <end position="68"/>
    </location>
</feature>
<dbReference type="Gene3D" id="3.40.50.1580">
    <property type="entry name" value="Nucleoside phosphorylase domain"/>
    <property type="match status" value="1"/>
</dbReference>
<dbReference type="InterPro" id="IPR035994">
    <property type="entry name" value="Nucleoside_phosphorylase_sf"/>
</dbReference>
<dbReference type="EMBL" id="HBEM01035271">
    <property type="protein sequence ID" value="CAD8465169.1"/>
    <property type="molecule type" value="Transcribed_RNA"/>
</dbReference>
<dbReference type="GO" id="GO:0005829">
    <property type="term" value="C:cytosol"/>
    <property type="evidence" value="ECO:0007669"/>
    <property type="project" value="TreeGrafter"/>
</dbReference>
<dbReference type="SUPFAM" id="SSF53167">
    <property type="entry name" value="Purine and uridine phosphorylases"/>
    <property type="match status" value="1"/>
</dbReference>
<evidence type="ECO:0000313" key="2">
    <source>
        <dbReference type="EMBL" id="CAD8465169.1"/>
    </source>
</evidence>
<dbReference type="GO" id="GO:0008930">
    <property type="term" value="F:methylthioadenosine nucleosidase activity"/>
    <property type="evidence" value="ECO:0007669"/>
    <property type="project" value="TreeGrafter"/>
</dbReference>
<dbReference type="GO" id="GO:0019284">
    <property type="term" value="P:L-methionine salvage from S-adenosylmethionine"/>
    <property type="evidence" value="ECO:0007669"/>
    <property type="project" value="TreeGrafter"/>
</dbReference>
<dbReference type="PANTHER" id="PTHR46832">
    <property type="entry name" value="5'-METHYLTHIOADENOSINE/S-ADENOSYLHOMOCYSTEINE NUCLEOSIDASE"/>
    <property type="match status" value="1"/>
</dbReference>
<dbReference type="SUPFAM" id="SSF51045">
    <property type="entry name" value="WW domain"/>
    <property type="match status" value="1"/>
</dbReference>
<dbReference type="PROSITE" id="PS01159">
    <property type="entry name" value="WW_DOMAIN_1"/>
    <property type="match status" value="1"/>
</dbReference>
<protein>
    <recommendedName>
        <fullName evidence="1">WW domain-containing protein</fullName>
    </recommendedName>
</protein>
<sequence>MGATCNGMDSIPGTIVTRQQSAAAVVSGLAHSELDPDHLWIQYIDEERGIPYFHNISSLETTWQPPEHYLVHPSVVDYVQESVQFKRRGSSKQSSRRCSLMSTSRPFYPSPPVSRSVQLDSPKDLRRRFVVICAVEEEAIHFRKLMSRAVDIELGGTIRRTRGLINKLVVDLIVSGIGIINATSAATAAVLEGGSSIYGMISVGCSGAHLETLRRGDVVIATSIVPIGSYKVTPDGKTEFKGFQSVVGKTNPMRITSDSKLLRLAQRRAAAVRLPKWPGSDDIPRVVSGPVASSDTWTQKKATILFVHKTFETCCEEMEAAGVCSVASRFGIAFLAIKDISNNELSTETVKEGLGLDLEEIGKRAAILAADLIESFSEERKKKTLLSPINVPKPKKPFLPKESTFKQEVECRRDEGQEEKTSPKHVRRMLLNDLDELKIDRLSLGNHLSADEI</sequence>
<evidence type="ECO:0000259" key="1">
    <source>
        <dbReference type="PROSITE" id="PS50020"/>
    </source>
</evidence>
<reference evidence="2" key="1">
    <citation type="submission" date="2021-01" db="EMBL/GenBank/DDBJ databases">
        <authorList>
            <person name="Corre E."/>
            <person name="Pelletier E."/>
            <person name="Niang G."/>
            <person name="Scheremetjew M."/>
            <person name="Finn R."/>
            <person name="Kale V."/>
            <person name="Holt S."/>
            <person name="Cochrane G."/>
            <person name="Meng A."/>
            <person name="Brown T."/>
            <person name="Cohen L."/>
        </authorList>
    </citation>
    <scope>NUCLEOTIDE SEQUENCE</scope>
    <source>
        <strain evidence="2">CCMP2058</strain>
    </source>
</reference>
<dbReference type="CDD" id="cd00201">
    <property type="entry name" value="WW"/>
    <property type="match status" value="1"/>
</dbReference>
<dbReference type="InterPro" id="IPR001202">
    <property type="entry name" value="WW_dom"/>
</dbReference>
<dbReference type="PANTHER" id="PTHR46832:SF1">
    <property type="entry name" value="5'-METHYLTHIOADENOSINE_S-ADENOSYLHOMOCYSTEINE NUCLEOSIDASE"/>
    <property type="match status" value="1"/>
</dbReference>
<dbReference type="Gene3D" id="2.20.70.10">
    <property type="match status" value="1"/>
</dbReference>